<dbReference type="InterPro" id="IPR030831">
    <property type="entry name" value="Fuse-rel_SoxYZ"/>
</dbReference>
<dbReference type="InterPro" id="IPR014880">
    <property type="entry name" value="SoxZ_dom"/>
</dbReference>
<feature type="domain" description="Ig-like SoxY" evidence="3">
    <location>
        <begin position="56"/>
        <end position="159"/>
    </location>
</feature>
<feature type="signal peptide" evidence="1">
    <location>
        <begin position="1"/>
        <end position="27"/>
    </location>
</feature>
<dbReference type="SUPFAM" id="SSF81296">
    <property type="entry name" value="E set domains"/>
    <property type="match status" value="1"/>
</dbReference>
<evidence type="ECO:0000313" key="5">
    <source>
        <dbReference type="Proteomes" id="UP000036902"/>
    </source>
</evidence>
<dbReference type="Gene3D" id="2.60.40.10">
    <property type="entry name" value="Immunoglobulins"/>
    <property type="match status" value="1"/>
</dbReference>
<dbReference type="InterPro" id="IPR032711">
    <property type="entry name" value="SoxY"/>
</dbReference>
<evidence type="ECO:0000313" key="4">
    <source>
        <dbReference type="EMBL" id="AMO37200.1"/>
    </source>
</evidence>
<feature type="domain" description="Sulphur oxidation protein SoxZ" evidence="2">
    <location>
        <begin position="192"/>
        <end position="269"/>
    </location>
</feature>
<dbReference type="Pfam" id="PF08770">
    <property type="entry name" value="SoxZ"/>
    <property type="match status" value="1"/>
</dbReference>
<dbReference type="Pfam" id="PF13501">
    <property type="entry name" value="SoxY"/>
    <property type="match status" value="1"/>
</dbReference>
<protein>
    <submittedName>
        <fullName evidence="4">Quinoprotein dehydrogenase-associated SoxYZ-like carrier</fullName>
    </submittedName>
</protein>
<dbReference type="KEGG" id="thu:AC731_009680"/>
<dbReference type="InterPro" id="IPR038162">
    <property type="entry name" value="SoxY_sf"/>
</dbReference>
<organism evidence="4 5">
    <name type="scientific">Thauera humireducens</name>
    <dbReference type="NCBI Taxonomy" id="1134435"/>
    <lineage>
        <taxon>Bacteria</taxon>
        <taxon>Pseudomonadati</taxon>
        <taxon>Pseudomonadota</taxon>
        <taxon>Betaproteobacteria</taxon>
        <taxon>Rhodocyclales</taxon>
        <taxon>Zoogloeaceae</taxon>
        <taxon>Thauera</taxon>
    </lineage>
</organism>
<sequence length="273" mass="28550">MRPAVPARRTVCAALGLACAAALPLVAAGRVLAAAPAPQPGADPLDSSRWDDMRRAFLADAPVVFDDRIAVTAPFSAEDPLNVPVAIDATALGAVREVLVFADFNPIVKALRVEPLAAPAAFGLRLKLQQSSPVRAAARTADGTWHLGGAWVRTSGGGCTLPSLGSGSAEWQQRLNEVGARLWPGVGHGDRLRLRIVHPMDTGLAPGIPAFHIETLEIADGAGRVLVRAEAFEPVSENPVFSFDLPAGIGTAGPLRIRGRDNNGNLIDAEVRP</sequence>
<dbReference type="STRING" id="1134435.AC731_009680"/>
<dbReference type="Proteomes" id="UP000036902">
    <property type="component" value="Chromosome"/>
</dbReference>
<dbReference type="AlphaFoldDB" id="A0A127K5G5"/>
<reference evidence="5" key="1">
    <citation type="submission" date="2016-03" db="EMBL/GenBank/DDBJ databases">
        <authorList>
            <person name="Ma C."/>
            <person name="Zhou S."/>
            <person name="Yang G."/>
        </authorList>
    </citation>
    <scope>NUCLEOTIDE SEQUENCE [LARGE SCALE GENOMIC DNA]</scope>
    <source>
        <strain evidence="5">SgZ-1</strain>
    </source>
</reference>
<accession>A0A127K5G5</accession>
<dbReference type="EMBL" id="CP014646">
    <property type="protein sequence ID" value="AMO37200.1"/>
    <property type="molecule type" value="Genomic_DNA"/>
</dbReference>
<name>A0A127K5G5_9RHOO</name>
<evidence type="ECO:0000259" key="3">
    <source>
        <dbReference type="Pfam" id="PF13501"/>
    </source>
</evidence>
<gene>
    <name evidence="4" type="ORF">AC731_009680</name>
</gene>
<dbReference type="Gene3D" id="2.60.40.2470">
    <property type="entry name" value="SoxY domain"/>
    <property type="match status" value="1"/>
</dbReference>
<dbReference type="InterPro" id="IPR014756">
    <property type="entry name" value="Ig_E-set"/>
</dbReference>
<dbReference type="InterPro" id="IPR013783">
    <property type="entry name" value="Ig-like_fold"/>
</dbReference>
<keyword evidence="1" id="KW-0732">Signal</keyword>
<evidence type="ECO:0000256" key="1">
    <source>
        <dbReference type="SAM" id="SignalP"/>
    </source>
</evidence>
<proteinExistence type="predicted"/>
<dbReference type="RefSeq" id="WP_053085812.1">
    <property type="nucleotide sequence ID" value="NZ_CP014646.1"/>
</dbReference>
<feature type="chain" id="PRO_5007274880" evidence="1">
    <location>
        <begin position="28"/>
        <end position="273"/>
    </location>
</feature>
<dbReference type="NCBIfam" id="TIGR04557">
    <property type="entry name" value="fuse_rel_SoxYZ"/>
    <property type="match status" value="1"/>
</dbReference>
<keyword evidence="5" id="KW-1185">Reference proteome</keyword>
<evidence type="ECO:0000259" key="2">
    <source>
        <dbReference type="Pfam" id="PF08770"/>
    </source>
</evidence>